<dbReference type="SMART" id="SM00156">
    <property type="entry name" value="PP2Ac"/>
    <property type="match status" value="1"/>
</dbReference>
<dbReference type="Pfam" id="PF00149">
    <property type="entry name" value="Metallophos"/>
    <property type="match status" value="1"/>
</dbReference>
<sequence length="227" mass="25301">MRLFGFYKSPVDEEYFGVDKHAGDIGSIDYLFLGDFVDRGTNSLEVICLLLALKVQYPAQISLIRGNHEDAKINCLYGFRDECLRAARKQLFEQLPLAALIEDRIMCLHGGIGSTVNAVADIEQIPRPAVVSLNPDSLIAQRLTDILWSDPTENDSCTGIEPNEIRDPELNGKIVRFGPDRVIEFLRANNLDLIIRAHECVMDGFERFAGGRLITVFSATDYYSGSG</sequence>
<reference evidence="4" key="1">
    <citation type="submission" date="2025-08" db="UniProtKB">
        <authorList>
            <consortium name="RefSeq"/>
        </authorList>
    </citation>
    <scope>IDENTIFICATION</scope>
    <source>
        <strain evidence="4">Airmid</strain>
    </source>
</reference>
<dbReference type="PRINTS" id="PR00114">
    <property type="entry name" value="STPHPHTASE"/>
</dbReference>
<comment type="catalytic activity">
    <reaction evidence="1">
        <text>O-phospho-L-threonyl-[protein] + H2O = L-threonyl-[protein] + phosphate</text>
        <dbReference type="Rhea" id="RHEA:47004"/>
        <dbReference type="Rhea" id="RHEA-COMP:11060"/>
        <dbReference type="Rhea" id="RHEA-COMP:11605"/>
        <dbReference type="ChEBI" id="CHEBI:15377"/>
        <dbReference type="ChEBI" id="CHEBI:30013"/>
        <dbReference type="ChEBI" id="CHEBI:43474"/>
        <dbReference type="ChEBI" id="CHEBI:61977"/>
        <dbReference type="EC" id="3.1.3.16"/>
    </reaction>
</comment>
<comment type="similarity">
    <text evidence="1">Belongs to the PPP phosphatase family.</text>
</comment>
<dbReference type="InterPro" id="IPR006186">
    <property type="entry name" value="Ser/Thr-sp_prot-phosphatase"/>
</dbReference>
<accession>A0A6P6YKW8</accession>
<proteinExistence type="inferred from homology"/>
<keyword evidence="1" id="KW-0378">Hydrolase</keyword>
<dbReference type="Gene3D" id="3.60.21.10">
    <property type="match status" value="1"/>
</dbReference>
<organism evidence="3 4">
    <name type="scientific">Dermatophagoides pteronyssinus</name>
    <name type="common">European house dust mite</name>
    <dbReference type="NCBI Taxonomy" id="6956"/>
    <lineage>
        <taxon>Eukaryota</taxon>
        <taxon>Metazoa</taxon>
        <taxon>Ecdysozoa</taxon>
        <taxon>Arthropoda</taxon>
        <taxon>Chelicerata</taxon>
        <taxon>Arachnida</taxon>
        <taxon>Acari</taxon>
        <taxon>Acariformes</taxon>
        <taxon>Sarcoptiformes</taxon>
        <taxon>Astigmata</taxon>
        <taxon>Psoroptidia</taxon>
        <taxon>Analgoidea</taxon>
        <taxon>Pyroglyphidae</taxon>
        <taxon>Dermatophagoidinae</taxon>
        <taxon>Dermatophagoides</taxon>
    </lineage>
</organism>
<evidence type="ECO:0000259" key="2">
    <source>
        <dbReference type="PROSITE" id="PS00125"/>
    </source>
</evidence>
<evidence type="ECO:0000313" key="4">
    <source>
        <dbReference type="RefSeq" id="XP_027205401.1"/>
    </source>
</evidence>
<dbReference type="SUPFAM" id="SSF56300">
    <property type="entry name" value="Metallo-dependent phosphatases"/>
    <property type="match status" value="1"/>
</dbReference>
<protein>
    <recommendedName>
        <fullName evidence="1">Serine/threonine-protein phosphatase</fullName>
        <ecNumber evidence="1">3.1.3.16</ecNumber>
    </recommendedName>
</protein>
<evidence type="ECO:0000256" key="1">
    <source>
        <dbReference type="RuleBase" id="RU004273"/>
    </source>
</evidence>
<dbReference type="OrthoDB" id="309851at2759"/>
<dbReference type="KEGG" id="dpte:113799003"/>
<feature type="domain" description="Serine/threonine specific protein phosphatases" evidence="2">
    <location>
        <begin position="64"/>
        <end position="69"/>
    </location>
</feature>
<gene>
    <name evidence="4" type="primary">LOC113799003</name>
</gene>
<dbReference type="InParanoid" id="A0A6P6YKW8"/>
<dbReference type="Proteomes" id="UP000515146">
    <property type="component" value="Unplaced"/>
</dbReference>
<dbReference type="PANTHER" id="PTHR46422:SF4">
    <property type="entry name" value="SERINE_THREONINE-PROTEIN PHOSPHATASE BSL3"/>
    <property type="match status" value="1"/>
</dbReference>
<dbReference type="EC" id="3.1.3.16" evidence="1"/>
<dbReference type="RefSeq" id="XP_027205401.1">
    <property type="nucleotide sequence ID" value="XM_027349600.1"/>
</dbReference>
<dbReference type="GO" id="GO:0004722">
    <property type="term" value="F:protein serine/threonine phosphatase activity"/>
    <property type="evidence" value="ECO:0007669"/>
    <property type="project" value="UniProtKB-EC"/>
</dbReference>
<dbReference type="InterPro" id="IPR004843">
    <property type="entry name" value="Calcineurin-like_PHP"/>
</dbReference>
<dbReference type="PROSITE" id="PS00125">
    <property type="entry name" value="SER_THR_PHOSPHATASE"/>
    <property type="match status" value="1"/>
</dbReference>
<evidence type="ECO:0000313" key="3">
    <source>
        <dbReference type="Proteomes" id="UP000515146"/>
    </source>
</evidence>
<dbReference type="AlphaFoldDB" id="A0A6P6YKW8"/>
<dbReference type="PANTHER" id="PTHR46422">
    <property type="entry name" value="SERINE/THREONINE-PROTEIN PHOSPHATASE BSL3"/>
    <property type="match status" value="1"/>
</dbReference>
<keyword evidence="3" id="KW-1185">Reference proteome</keyword>
<dbReference type="InterPro" id="IPR029052">
    <property type="entry name" value="Metallo-depent_PP-like"/>
</dbReference>
<name>A0A6P6YKW8_DERPT</name>